<feature type="compositionally biased region" description="Polar residues" evidence="3">
    <location>
        <begin position="49"/>
        <end position="60"/>
    </location>
</feature>
<keyword evidence="5" id="KW-1185">Reference proteome</keyword>
<evidence type="ECO:0000256" key="1">
    <source>
        <dbReference type="ARBA" id="ARBA00023054"/>
    </source>
</evidence>
<dbReference type="PANTHER" id="PTHR15157:SF5">
    <property type="entry name" value="UV RADIATION RESISTANCE-ASSOCIATED GENE PROTEIN"/>
    <property type="match status" value="1"/>
</dbReference>
<reference evidence="5" key="1">
    <citation type="submission" date="2022-10" db="EMBL/GenBank/DDBJ databases">
        <title>Genome assembly of Pristionchus species.</title>
        <authorList>
            <person name="Yoshida K."/>
            <person name="Sommer R.J."/>
        </authorList>
    </citation>
    <scope>NUCLEOTIDE SEQUENCE [LARGE SCALE GENOMIC DNA]</scope>
    <source>
        <strain evidence="5">RS5460</strain>
    </source>
</reference>
<sequence length="424" mass="47431">PTIQHSRATTADVMDFLGPSTSDLVAALEGRSNGSSRHSPASVRLNGIAASSRNSSQASFKDSEKRSLHSEQEEMATMAPLDLWKRVRAQCLAIRKHQEERAEYLRELDDHTLQAALSNREVASVKQNAEIAMDRLMKKVAAKKMRVTKKRLGACDITEAQDKKEEVLRWLNSEIAKMEANCTESEAEMARLRPRLYVLRELLRHRRQQMLGDVVDIFRIRTSDDALDVPLSSSRQKCACPERHYIGAIHLPWTTRLPGHEDTTLTAGFTLLVQMLQLVCSITDNHLRYPLSLQAAGAEISTSDGVPLSLVSNARNKADRQRLDAATTLLLRNLAQLRSDCGVHTKRMERTLFVLDDITRVLARGEPGEMPAAFARPWNCSYSIASLMTPPPETERSVVQLPCPVPAEENEEPSFISQGVEMKE</sequence>
<dbReference type="AlphaFoldDB" id="A0AAN4Z9S9"/>
<keyword evidence="1 2" id="KW-0175">Coiled coil</keyword>
<dbReference type="PANTHER" id="PTHR15157">
    <property type="entry name" value="UV RADIATION RESISTANCE-ASSOCIATED GENE PROTEIN"/>
    <property type="match status" value="1"/>
</dbReference>
<gene>
    <name evidence="4" type="ORF">PMAYCL1PPCAC_03270</name>
</gene>
<dbReference type="GO" id="GO:0000323">
    <property type="term" value="C:lytic vacuole"/>
    <property type="evidence" value="ECO:0007669"/>
    <property type="project" value="TreeGrafter"/>
</dbReference>
<proteinExistence type="predicted"/>
<feature type="non-terminal residue" evidence="4">
    <location>
        <position position="1"/>
    </location>
</feature>
<name>A0AAN4Z9S9_9BILA</name>
<comment type="caution">
    <text evidence="4">The sequence shown here is derived from an EMBL/GenBank/DDBJ whole genome shotgun (WGS) entry which is preliminary data.</text>
</comment>
<evidence type="ECO:0000256" key="3">
    <source>
        <dbReference type="SAM" id="MobiDB-lite"/>
    </source>
</evidence>
<dbReference type="GO" id="GO:0035493">
    <property type="term" value="P:SNARE complex assembly"/>
    <property type="evidence" value="ECO:0007669"/>
    <property type="project" value="TreeGrafter"/>
</dbReference>
<feature type="coiled-coil region" evidence="2">
    <location>
        <begin position="94"/>
        <end position="188"/>
    </location>
</feature>
<organism evidence="4 5">
    <name type="scientific">Pristionchus mayeri</name>
    <dbReference type="NCBI Taxonomy" id="1317129"/>
    <lineage>
        <taxon>Eukaryota</taxon>
        <taxon>Metazoa</taxon>
        <taxon>Ecdysozoa</taxon>
        <taxon>Nematoda</taxon>
        <taxon>Chromadorea</taxon>
        <taxon>Rhabditida</taxon>
        <taxon>Rhabditina</taxon>
        <taxon>Diplogasteromorpha</taxon>
        <taxon>Diplogasteroidea</taxon>
        <taxon>Neodiplogasteridae</taxon>
        <taxon>Pristionchus</taxon>
    </lineage>
</organism>
<evidence type="ECO:0000256" key="2">
    <source>
        <dbReference type="SAM" id="Coils"/>
    </source>
</evidence>
<dbReference type="Proteomes" id="UP001328107">
    <property type="component" value="Unassembled WGS sequence"/>
</dbReference>
<dbReference type="GO" id="GO:0000149">
    <property type="term" value="F:SNARE binding"/>
    <property type="evidence" value="ECO:0007669"/>
    <property type="project" value="TreeGrafter"/>
</dbReference>
<dbReference type="GO" id="GO:0005768">
    <property type="term" value="C:endosome"/>
    <property type="evidence" value="ECO:0007669"/>
    <property type="project" value="TreeGrafter"/>
</dbReference>
<accession>A0AAN4Z9S9</accession>
<feature type="compositionally biased region" description="Basic and acidic residues" evidence="3">
    <location>
        <begin position="61"/>
        <end position="72"/>
    </location>
</feature>
<evidence type="ECO:0000313" key="4">
    <source>
        <dbReference type="EMBL" id="GMR33075.1"/>
    </source>
</evidence>
<evidence type="ECO:0000313" key="5">
    <source>
        <dbReference type="Proteomes" id="UP001328107"/>
    </source>
</evidence>
<feature type="region of interest" description="Disordered" evidence="3">
    <location>
        <begin position="48"/>
        <end position="74"/>
    </location>
</feature>
<protein>
    <submittedName>
        <fullName evidence="4">Uncharacterized protein</fullName>
    </submittedName>
</protein>
<dbReference type="EMBL" id="BTRK01000001">
    <property type="protein sequence ID" value="GMR33075.1"/>
    <property type="molecule type" value="Genomic_DNA"/>
</dbReference>